<organism evidence="2 3">
    <name type="scientific">Saguinus oedipus</name>
    <name type="common">Cotton-top tamarin</name>
    <name type="synonym">Oedipomidas oedipus</name>
    <dbReference type="NCBI Taxonomy" id="9490"/>
    <lineage>
        <taxon>Eukaryota</taxon>
        <taxon>Metazoa</taxon>
        <taxon>Chordata</taxon>
        <taxon>Craniata</taxon>
        <taxon>Vertebrata</taxon>
        <taxon>Euteleostomi</taxon>
        <taxon>Mammalia</taxon>
        <taxon>Eutheria</taxon>
        <taxon>Euarchontoglires</taxon>
        <taxon>Primates</taxon>
        <taxon>Haplorrhini</taxon>
        <taxon>Platyrrhini</taxon>
        <taxon>Cebidae</taxon>
        <taxon>Callitrichinae</taxon>
        <taxon>Saguinus</taxon>
    </lineage>
</organism>
<evidence type="ECO:0000313" key="3">
    <source>
        <dbReference type="Proteomes" id="UP001266305"/>
    </source>
</evidence>
<feature type="region of interest" description="Disordered" evidence="1">
    <location>
        <begin position="1"/>
        <end position="69"/>
    </location>
</feature>
<name>A0ABQ9W4S9_SAGOE</name>
<accession>A0ABQ9W4S9</accession>
<dbReference type="Proteomes" id="UP001266305">
    <property type="component" value="Unassembled WGS sequence"/>
</dbReference>
<feature type="non-terminal residue" evidence="2">
    <location>
        <position position="1"/>
    </location>
</feature>
<evidence type="ECO:0000256" key="1">
    <source>
        <dbReference type="SAM" id="MobiDB-lite"/>
    </source>
</evidence>
<comment type="caution">
    <text evidence="2">The sequence shown here is derived from an EMBL/GenBank/DDBJ whole genome shotgun (WGS) entry which is preliminary data.</text>
</comment>
<evidence type="ECO:0000313" key="2">
    <source>
        <dbReference type="EMBL" id="KAK2116079.1"/>
    </source>
</evidence>
<dbReference type="EMBL" id="JASSZA010000003">
    <property type="protein sequence ID" value="KAK2116079.1"/>
    <property type="molecule type" value="Genomic_DNA"/>
</dbReference>
<protein>
    <submittedName>
        <fullName evidence="2">Uncharacterized protein</fullName>
    </submittedName>
</protein>
<sequence>CDNVDDERPLGPMSQEDIGKEGDELPLGRAPIGAVSTPAAASPSLYPMHPEANTVIQNNGLDHRDRVQT</sequence>
<gene>
    <name evidence="2" type="ORF">P7K49_006705</name>
</gene>
<keyword evidence="3" id="KW-1185">Reference proteome</keyword>
<proteinExistence type="predicted"/>
<feature type="non-terminal residue" evidence="2">
    <location>
        <position position="69"/>
    </location>
</feature>
<reference evidence="2 3" key="1">
    <citation type="submission" date="2023-05" db="EMBL/GenBank/DDBJ databases">
        <title>B98-5 Cell Line De Novo Hybrid Assembly: An Optical Mapping Approach.</title>
        <authorList>
            <person name="Kananen K."/>
            <person name="Auerbach J.A."/>
            <person name="Kautto E."/>
            <person name="Blachly J.S."/>
        </authorList>
    </citation>
    <scope>NUCLEOTIDE SEQUENCE [LARGE SCALE GENOMIC DNA]</scope>
    <source>
        <strain evidence="2">B95-8</strain>
        <tissue evidence="2">Cell line</tissue>
    </source>
</reference>